<evidence type="ECO:0000256" key="4">
    <source>
        <dbReference type="ARBA" id="ARBA00022857"/>
    </source>
</evidence>
<dbReference type="AlphaFoldDB" id="A0A7J6IUB2"/>
<keyword evidence="8" id="KW-1185">Reference proteome</keyword>
<protein>
    <submittedName>
        <fullName evidence="7">Trans-enoyl reductase</fullName>
    </submittedName>
</protein>
<gene>
    <name evidence="7" type="primary">ER</name>
    <name evidence="7" type="ORF">CGGC5_v010819</name>
</gene>
<proteinExistence type="inferred from homology"/>
<dbReference type="RefSeq" id="XP_031892877.2">
    <property type="nucleotide sequence ID" value="XM_032021176.2"/>
</dbReference>
<dbReference type="InterPro" id="IPR047122">
    <property type="entry name" value="Trans-enoyl_RdTase-like"/>
</dbReference>
<dbReference type="GeneID" id="43605382"/>
<dbReference type="InterPro" id="IPR013149">
    <property type="entry name" value="ADH-like_C"/>
</dbReference>
<dbReference type="InterPro" id="IPR036291">
    <property type="entry name" value="NAD(P)-bd_dom_sf"/>
</dbReference>
<dbReference type="Proteomes" id="UP000011096">
    <property type="component" value="Unassembled WGS sequence"/>
</dbReference>
<dbReference type="Gene3D" id="3.90.180.10">
    <property type="entry name" value="Medium-chain alcohol dehydrogenases, catalytic domain"/>
    <property type="match status" value="1"/>
</dbReference>
<dbReference type="Pfam" id="PF08240">
    <property type="entry name" value="ADH_N"/>
    <property type="match status" value="1"/>
</dbReference>
<dbReference type="PANTHER" id="PTHR45348:SF1">
    <property type="entry name" value="TRANS-ENOYL REDUCTASE STHE"/>
    <property type="match status" value="1"/>
</dbReference>
<dbReference type="SUPFAM" id="SSF50129">
    <property type="entry name" value="GroES-like"/>
    <property type="match status" value="1"/>
</dbReference>
<sequence length="395" mass="41825">MGMKSNANNAREGTSGSAFARAKLTHIHDSKMGSAYTGEANGSLPTTQVAVVGLENGTNGLKAGIHLPALEEDMIMVKNAAVGLNHVDNKMGASLDAIAGMDFAGRVVAMGPAARASMPAIQEGDRVCGVVLGMHPTSPLVGAFAQYTGASDTGVLKLPEHMSMEQGASLASGLGTVGLALFHSLQINGYPLEEVQGKPRHVLIYGGSSAVGTLAIQLVKLAGLSPITTCSPRNFDLVTSYGAEKAFDYRSPTCAADIKLYTKNSLKYVLDCISEPETMEFCYGVIGRLGGRYTALEPWPRGLDNRGNVTADWVLGPMMIGKPIAWKPPFDKAVDPAIKEFGARFFRTAQLLLDKGLLRAHPLHILDGGLRSVLEGMDLLKSKTISGKKIVCRLD</sequence>
<evidence type="ECO:0000313" key="7">
    <source>
        <dbReference type="EMBL" id="KAF4480705.1"/>
    </source>
</evidence>
<dbReference type="InterPro" id="IPR011032">
    <property type="entry name" value="GroES-like_sf"/>
</dbReference>
<dbReference type="GO" id="GO:0016651">
    <property type="term" value="F:oxidoreductase activity, acting on NAD(P)H"/>
    <property type="evidence" value="ECO:0007669"/>
    <property type="project" value="InterPro"/>
</dbReference>
<dbReference type="SMART" id="SM00829">
    <property type="entry name" value="PKS_ER"/>
    <property type="match status" value="1"/>
</dbReference>
<evidence type="ECO:0000259" key="6">
    <source>
        <dbReference type="SMART" id="SM00829"/>
    </source>
</evidence>
<dbReference type="Pfam" id="PF00107">
    <property type="entry name" value="ADH_zinc_N"/>
    <property type="match status" value="1"/>
</dbReference>
<reference evidence="7 8" key="2">
    <citation type="submission" date="2020-04" db="EMBL/GenBank/DDBJ databases">
        <title>Genome sequencing and assembly of multiple isolates from the Colletotrichum gloeosporioides species complex.</title>
        <authorList>
            <person name="Gan P."/>
            <person name="Shirasu K."/>
        </authorList>
    </citation>
    <scope>NUCLEOTIDE SEQUENCE [LARGE SCALE GENOMIC DNA]</scope>
    <source>
        <strain evidence="7 8">Nara gc5</strain>
    </source>
</reference>
<dbReference type="InterPro" id="IPR020843">
    <property type="entry name" value="ER"/>
</dbReference>
<dbReference type="InParanoid" id="A0A7J6IUB2"/>
<dbReference type="OrthoDB" id="48317at2759"/>
<evidence type="ECO:0000256" key="2">
    <source>
        <dbReference type="ARBA" id="ARBA00011245"/>
    </source>
</evidence>
<evidence type="ECO:0000256" key="5">
    <source>
        <dbReference type="ARBA" id="ARBA00023002"/>
    </source>
</evidence>
<dbReference type="SUPFAM" id="SSF51735">
    <property type="entry name" value="NAD(P)-binding Rossmann-fold domains"/>
    <property type="match status" value="1"/>
</dbReference>
<evidence type="ECO:0000256" key="3">
    <source>
        <dbReference type="ARBA" id="ARBA00022741"/>
    </source>
</evidence>
<comment type="subunit">
    <text evidence="2">Monomer.</text>
</comment>
<dbReference type="CDD" id="cd08249">
    <property type="entry name" value="enoyl_reductase_like"/>
    <property type="match status" value="1"/>
</dbReference>
<dbReference type="PANTHER" id="PTHR45348">
    <property type="entry name" value="HYPOTHETICAL OXIDOREDUCTASE (EUROFUNG)"/>
    <property type="match status" value="1"/>
</dbReference>
<evidence type="ECO:0000313" key="8">
    <source>
        <dbReference type="Proteomes" id="UP000011096"/>
    </source>
</evidence>
<keyword evidence="4" id="KW-0521">NADP</keyword>
<dbReference type="Gene3D" id="3.40.50.720">
    <property type="entry name" value="NAD(P)-binding Rossmann-like Domain"/>
    <property type="match status" value="1"/>
</dbReference>
<accession>A0A7J6IUB2</accession>
<keyword evidence="3" id="KW-0547">Nucleotide-binding</keyword>
<comment type="caution">
    <text evidence="7">The sequence shown here is derived from an EMBL/GenBank/DDBJ whole genome shotgun (WGS) entry which is preliminary data.</text>
</comment>
<dbReference type="EMBL" id="ANPB02000006">
    <property type="protein sequence ID" value="KAF4480705.1"/>
    <property type="molecule type" value="Genomic_DNA"/>
</dbReference>
<comment type="similarity">
    <text evidence="1">Belongs to the zinc-containing alcohol dehydrogenase family.</text>
</comment>
<reference evidence="7 8" key="1">
    <citation type="submission" date="2012-08" db="EMBL/GenBank/DDBJ databases">
        <authorList>
            <person name="Gan P.H.P."/>
            <person name="Ikeda K."/>
            <person name="Irieda H."/>
            <person name="Narusaka M."/>
            <person name="O'Connell R.J."/>
            <person name="Narusaka Y."/>
            <person name="Takano Y."/>
            <person name="Kubo Y."/>
            <person name="Shirasu K."/>
        </authorList>
    </citation>
    <scope>NUCLEOTIDE SEQUENCE [LARGE SCALE GENOMIC DNA]</scope>
    <source>
        <strain evidence="7 8">Nara gc5</strain>
    </source>
</reference>
<feature type="domain" description="Enoyl reductase (ER)" evidence="6">
    <location>
        <begin position="57"/>
        <end position="391"/>
    </location>
</feature>
<keyword evidence="5" id="KW-0560">Oxidoreductase</keyword>
<evidence type="ECO:0000256" key="1">
    <source>
        <dbReference type="ARBA" id="ARBA00008072"/>
    </source>
</evidence>
<name>A0A7J6IUB2_COLFN</name>
<organism evidence="7 8">
    <name type="scientific">Colletotrichum fructicola (strain Nara gc5)</name>
    <name type="common">Anthracnose fungus</name>
    <name type="synonym">Colletotrichum gloeosporioides (strain Nara gc5)</name>
    <dbReference type="NCBI Taxonomy" id="1213859"/>
    <lineage>
        <taxon>Eukaryota</taxon>
        <taxon>Fungi</taxon>
        <taxon>Dikarya</taxon>
        <taxon>Ascomycota</taxon>
        <taxon>Pezizomycotina</taxon>
        <taxon>Sordariomycetes</taxon>
        <taxon>Hypocreomycetidae</taxon>
        <taxon>Glomerellales</taxon>
        <taxon>Glomerellaceae</taxon>
        <taxon>Colletotrichum</taxon>
        <taxon>Colletotrichum gloeosporioides species complex</taxon>
    </lineage>
</organism>
<dbReference type="GO" id="GO:0000166">
    <property type="term" value="F:nucleotide binding"/>
    <property type="evidence" value="ECO:0007669"/>
    <property type="project" value="UniProtKB-KW"/>
</dbReference>
<dbReference type="InterPro" id="IPR013154">
    <property type="entry name" value="ADH-like_N"/>
</dbReference>